<gene>
    <name evidence="1" type="ORF">AMECASPLE_029783</name>
</gene>
<name>A0ABV0XIX4_9TELE</name>
<comment type="caution">
    <text evidence="1">The sequence shown here is derived from an EMBL/GenBank/DDBJ whole genome shotgun (WGS) entry which is preliminary data.</text>
</comment>
<dbReference type="Proteomes" id="UP001469553">
    <property type="component" value="Unassembled WGS sequence"/>
</dbReference>
<accession>A0ABV0XIX4</accession>
<evidence type="ECO:0000313" key="2">
    <source>
        <dbReference type="Proteomes" id="UP001469553"/>
    </source>
</evidence>
<keyword evidence="2" id="KW-1185">Reference proteome</keyword>
<sequence>MCAHTLLKIDAGSLQRPVCKEHATPNTQFGPAVLTRLSESCLWDNGACAASVCNRKQQYCSLSNNKLLTADQLTSPADPFGAAVAAAWSATNPEGRDVLVSLDPAKHTESEVQ</sequence>
<dbReference type="EMBL" id="JAHRIP010003451">
    <property type="protein sequence ID" value="MEQ2281387.1"/>
    <property type="molecule type" value="Genomic_DNA"/>
</dbReference>
<protein>
    <submittedName>
        <fullName evidence="1">Uncharacterized protein</fullName>
    </submittedName>
</protein>
<reference evidence="1 2" key="1">
    <citation type="submission" date="2021-06" db="EMBL/GenBank/DDBJ databases">
        <authorList>
            <person name="Palmer J.M."/>
        </authorList>
    </citation>
    <scope>NUCLEOTIDE SEQUENCE [LARGE SCALE GENOMIC DNA]</scope>
    <source>
        <strain evidence="1 2">AS_MEX2019</strain>
        <tissue evidence="1">Muscle</tissue>
    </source>
</reference>
<proteinExistence type="predicted"/>
<evidence type="ECO:0000313" key="1">
    <source>
        <dbReference type="EMBL" id="MEQ2281387.1"/>
    </source>
</evidence>
<organism evidence="1 2">
    <name type="scientific">Ameca splendens</name>
    <dbReference type="NCBI Taxonomy" id="208324"/>
    <lineage>
        <taxon>Eukaryota</taxon>
        <taxon>Metazoa</taxon>
        <taxon>Chordata</taxon>
        <taxon>Craniata</taxon>
        <taxon>Vertebrata</taxon>
        <taxon>Euteleostomi</taxon>
        <taxon>Actinopterygii</taxon>
        <taxon>Neopterygii</taxon>
        <taxon>Teleostei</taxon>
        <taxon>Neoteleostei</taxon>
        <taxon>Acanthomorphata</taxon>
        <taxon>Ovalentaria</taxon>
        <taxon>Atherinomorphae</taxon>
        <taxon>Cyprinodontiformes</taxon>
        <taxon>Goodeidae</taxon>
        <taxon>Ameca</taxon>
    </lineage>
</organism>